<evidence type="ECO:0000313" key="11">
    <source>
        <dbReference type="EMBL" id="KAL3498677.1"/>
    </source>
</evidence>
<dbReference type="EMBL" id="JBJUIK010000017">
    <property type="protein sequence ID" value="KAL3498677.1"/>
    <property type="molecule type" value="Genomic_DNA"/>
</dbReference>
<evidence type="ECO:0000256" key="6">
    <source>
        <dbReference type="ARBA" id="ARBA00023295"/>
    </source>
</evidence>
<evidence type="ECO:0000256" key="5">
    <source>
        <dbReference type="ARBA" id="ARBA00022801"/>
    </source>
</evidence>
<dbReference type="Pfam" id="PF00251">
    <property type="entry name" value="Glyco_hydro_32N"/>
    <property type="match status" value="2"/>
</dbReference>
<evidence type="ECO:0000256" key="3">
    <source>
        <dbReference type="ARBA" id="ARBA00012758"/>
    </source>
</evidence>
<dbReference type="GO" id="GO:0005775">
    <property type="term" value="C:vacuolar lumen"/>
    <property type="evidence" value="ECO:0007669"/>
    <property type="project" value="UniProtKB-SubCell"/>
</dbReference>
<evidence type="ECO:0000259" key="8">
    <source>
        <dbReference type="Pfam" id="PF00251"/>
    </source>
</evidence>
<dbReference type="Proteomes" id="UP001630127">
    <property type="component" value="Unassembled WGS sequence"/>
</dbReference>
<dbReference type="AlphaFoldDB" id="A0ABD2XYQ6"/>
<dbReference type="GO" id="GO:0004564">
    <property type="term" value="F:beta-fructofuranosidase activity"/>
    <property type="evidence" value="ECO:0007669"/>
    <property type="project" value="UniProtKB-EC"/>
</dbReference>
<keyword evidence="12" id="KW-1185">Reference proteome</keyword>
<keyword evidence="6 7" id="KW-0326">Glycosidase</keyword>
<keyword evidence="4" id="KW-0926">Vacuole</keyword>
<evidence type="ECO:0000256" key="7">
    <source>
        <dbReference type="RuleBase" id="RU362110"/>
    </source>
</evidence>
<dbReference type="Pfam" id="PF08244">
    <property type="entry name" value="Glyco_hydro_32C"/>
    <property type="match status" value="1"/>
</dbReference>
<dbReference type="InterPro" id="IPR013320">
    <property type="entry name" value="ConA-like_dom_sf"/>
</dbReference>
<evidence type="ECO:0000259" key="9">
    <source>
        <dbReference type="Pfam" id="PF08244"/>
    </source>
</evidence>
<comment type="subcellular location">
    <subcellularLocation>
        <location evidence="1">Vacuole lumen</location>
    </subcellularLocation>
</comment>
<comment type="caution">
    <text evidence="11">The sequence shown here is derived from an EMBL/GenBank/DDBJ whole genome shotgun (WGS) entry which is preliminary data.</text>
</comment>
<evidence type="ECO:0000256" key="1">
    <source>
        <dbReference type="ARBA" id="ARBA00004410"/>
    </source>
</evidence>
<dbReference type="Gene3D" id="2.115.10.20">
    <property type="entry name" value="Glycosyl hydrolase domain, family 43"/>
    <property type="match status" value="2"/>
</dbReference>
<dbReference type="InterPro" id="IPR013148">
    <property type="entry name" value="Glyco_hydro_32_N"/>
</dbReference>
<proteinExistence type="inferred from homology"/>
<dbReference type="SUPFAM" id="SSF49899">
    <property type="entry name" value="Concanavalin A-like lectins/glucanases"/>
    <property type="match status" value="1"/>
</dbReference>
<protein>
    <recommendedName>
        <fullName evidence="3">beta-fructofuranosidase</fullName>
        <ecNumber evidence="3">3.2.1.26</ecNumber>
    </recommendedName>
</protein>
<evidence type="ECO:0000256" key="2">
    <source>
        <dbReference type="ARBA" id="ARBA00009902"/>
    </source>
</evidence>
<name>A0ABD2XYQ6_9GENT</name>
<dbReference type="SUPFAM" id="SSF75005">
    <property type="entry name" value="Arabinanase/levansucrase/invertase"/>
    <property type="match status" value="1"/>
</dbReference>
<dbReference type="InterPro" id="IPR013189">
    <property type="entry name" value="Glyco_hydro_32_C"/>
</dbReference>
<gene>
    <name evidence="11" type="ORF">ACH5RR_041409</name>
</gene>
<dbReference type="Pfam" id="PF11837">
    <property type="entry name" value="INV_N"/>
    <property type="match status" value="1"/>
</dbReference>
<organism evidence="11 12">
    <name type="scientific">Cinchona calisaya</name>
    <dbReference type="NCBI Taxonomy" id="153742"/>
    <lineage>
        <taxon>Eukaryota</taxon>
        <taxon>Viridiplantae</taxon>
        <taxon>Streptophyta</taxon>
        <taxon>Embryophyta</taxon>
        <taxon>Tracheophyta</taxon>
        <taxon>Spermatophyta</taxon>
        <taxon>Magnoliopsida</taxon>
        <taxon>eudicotyledons</taxon>
        <taxon>Gunneridae</taxon>
        <taxon>Pentapetalae</taxon>
        <taxon>asterids</taxon>
        <taxon>lamiids</taxon>
        <taxon>Gentianales</taxon>
        <taxon>Rubiaceae</taxon>
        <taxon>Cinchonoideae</taxon>
        <taxon>Cinchoneae</taxon>
        <taxon>Cinchona</taxon>
    </lineage>
</organism>
<dbReference type="InterPro" id="IPR023296">
    <property type="entry name" value="Glyco_hydro_beta-prop_sf"/>
</dbReference>
<evidence type="ECO:0000256" key="4">
    <source>
        <dbReference type="ARBA" id="ARBA00022554"/>
    </source>
</evidence>
<dbReference type="InterPro" id="IPR050551">
    <property type="entry name" value="Fructan_Metab_Enzymes"/>
</dbReference>
<dbReference type="EC" id="3.2.1.26" evidence="3"/>
<dbReference type="InterPro" id="IPR001362">
    <property type="entry name" value="Glyco_hydro_32"/>
</dbReference>
<accession>A0ABD2XYQ6</accession>
<comment type="similarity">
    <text evidence="2 7">Belongs to the glycosyl hydrolase 32 family.</text>
</comment>
<feature type="domain" description="Glycosyl hydrolase family 32 N-terminal" evidence="8">
    <location>
        <begin position="67"/>
        <end position="213"/>
    </location>
</feature>
<feature type="domain" description="Glycosyl hydrolase family 32 C-terminal" evidence="9">
    <location>
        <begin position="337"/>
        <end position="516"/>
    </location>
</feature>
<feature type="domain" description="Beta-fructofuranosidase N-terminal" evidence="10">
    <location>
        <begin position="6"/>
        <end position="59"/>
    </location>
</feature>
<dbReference type="InterPro" id="IPR021792">
    <property type="entry name" value="Beta-fructofuranosidase_N"/>
</dbReference>
<reference evidence="11 12" key="1">
    <citation type="submission" date="2024-11" db="EMBL/GenBank/DDBJ databases">
        <title>A near-complete genome assembly of Cinchona calisaya.</title>
        <authorList>
            <person name="Lian D.C."/>
            <person name="Zhao X.W."/>
            <person name="Wei L."/>
        </authorList>
    </citation>
    <scope>NUCLEOTIDE SEQUENCE [LARGE SCALE GENOMIC DNA]</scope>
    <source>
        <tissue evidence="11">Nenye</tissue>
    </source>
</reference>
<keyword evidence="5 7" id="KW-0378">Hydrolase</keyword>
<evidence type="ECO:0000259" key="10">
    <source>
        <dbReference type="Pfam" id="PF11837"/>
    </source>
</evidence>
<dbReference type="CDD" id="cd18624">
    <property type="entry name" value="GH32_Fruct1-like"/>
    <property type="match status" value="1"/>
</dbReference>
<evidence type="ECO:0000313" key="12">
    <source>
        <dbReference type="Proteomes" id="UP001630127"/>
    </source>
</evidence>
<dbReference type="SMART" id="SM00640">
    <property type="entry name" value="Glyco_32"/>
    <property type="match status" value="1"/>
</dbReference>
<sequence>MLSCMPNEEAMSMLSSAAAAKIRPAGVPRGVAEGVSAKSNDPLLLGEGENPFSWTNKMLAWQRSAFHFQPRKNWRNGPLFYKGLYHLFYPYNPAVAVWGNIVWDHAVSKDLIHWRHLPVAMLADQWYDQNGVWTGSATILPDGQLVMLYTGSTNESVQVQNLAFPADPSDPLLIKWVKYTGNPVIAPPPGIHFMDIRDPTTAWYTSNNTWQIFIDGFLHAVPETGMWECVGFYPVSRIHENGLDTSENGEGVKNVFKASFDDERNDYYAIGTYDGILGKWIPDDPKIDLGIGLRCDYENDSEAADITKGWASLQAIPRRVLLDKKTGSNVLQWPVEEVEKLRLNSKTFDDVEIKTCSIVPLDVGCASQLDILAEFEFDKVAKEIVEGTDVVYVCSASGGAVLTDKDQSEQTPVYFYIAKGTDGNFKTFFCADQSRSSEATDVNKAIYGSIVPVFEGEKLFMRILVDHSIVESFAGGGRTCITSRVYPTKAVYQDAQLFLFNNATNAKVNASLKVWQTRSVNIEV</sequence>
<dbReference type="Gene3D" id="2.60.120.560">
    <property type="entry name" value="Exo-inulinase, domain 1"/>
    <property type="match status" value="1"/>
</dbReference>
<feature type="domain" description="Glycosyl hydrolase family 32 N-terminal" evidence="8">
    <location>
        <begin position="217"/>
        <end position="334"/>
    </location>
</feature>
<dbReference type="PANTHER" id="PTHR31953">
    <property type="entry name" value="BETA-FRUCTOFURANOSIDASE, INSOLUBLE ISOENZYME CWINV1-RELATED"/>
    <property type="match status" value="1"/>
</dbReference>